<keyword evidence="3" id="KW-1185">Reference proteome</keyword>
<feature type="region of interest" description="Disordered" evidence="1">
    <location>
        <begin position="41"/>
        <end position="108"/>
    </location>
</feature>
<dbReference type="EMBL" id="CAKASE010000081">
    <property type="protein sequence ID" value="CAG9582914.1"/>
    <property type="molecule type" value="Genomic_DNA"/>
</dbReference>
<proteinExistence type="predicted"/>
<sequence length="108" mass="11638">MGANHLSIAEHNTSGVYNDSEETTALYTTKSIINIYACNTRGRGEGGCGRNHAGVSREDSAGSEEEEEGGRGWEDEERRALERGAGGGGPAKLPRRRPRAPHLLLFLT</sequence>
<feature type="compositionally biased region" description="Basic and acidic residues" evidence="1">
    <location>
        <begin position="69"/>
        <end position="82"/>
    </location>
</feature>
<dbReference type="AlphaFoldDB" id="A0A8J2R544"/>
<protein>
    <submittedName>
        <fullName evidence="2">(African queen) hypothetical protein</fullName>
    </submittedName>
</protein>
<dbReference type="Proteomes" id="UP000789524">
    <property type="component" value="Unassembled WGS sequence"/>
</dbReference>
<reference evidence="2" key="1">
    <citation type="submission" date="2021-09" db="EMBL/GenBank/DDBJ databases">
        <authorList>
            <person name="Martin H S."/>
        </authorList>
    </citation>
    <scope>NUCLEOTIDE SEQUENCE</scope>
</reference>
<comment type="caution">
    <text evidence="2">The sequence shown here is derived from an EMBL/GenBank/DDBJ whole genome shotgun (WGS) entry which is preliminary data.</text>
</comment>
<evidence type="ECO:0000313" key="2">
    <source>
        <dbReference type="EMBL" id="CAG9582914.1"/>
    </source>
</evidence>
<accession>A0A8J2R544</accession>
<evidence type="ECO:0000313" key="3">
    <source>
        <dbReference type="Proteomes" id="UP000789524"/>
    </source>
</evidence>
<organism evidence="2 3">
    <name type="scientific">Danaus chrysippus</name>
    <name type="common">African queen</name>
    <dbReference type="NCBI Taxonomy" id="151541"/>
    <lineage>
        <taxon>Eukaryota</taxon>
        <taxon>Metazoa</taxon>
        <taxon>Ecdysozoa</taxon>
        <taxon>Arthropoda</taxon>
        <taxon>Hexapoda</taxon>
        <taxon>Insecta</taxon>
        <taxon>Pterygota</taxon>
        <taxon>Neoptera</taxon>
        <taxon>Endopterygota</taxon>
        <taxon>Lepidoptera</taxon>
        <taxon>Glossata</taxon>
        <taxon>Ditrysia</taxon>
        <taxon>Papilionoidea</taxon>
        <taxon>Nymphalidae</taxon>
        <taxon>Danainae</taxon>
        <taxon>Danaini</taxon>
        <taxon>Danaina</taxon>
        <taxon>Danaus</taxon>
        <taxon>Anosia</taxon>
    </lineage>
</organism>
<evidence type="ECO:0000256" key="1">
    <source>
        <dbReference type="SAM" id="MobiDB-lite"/>
    </source>
</evidence>
<name>A0A8J2R544_9NEOP</name>
<gene>
    <name evidence="2" type="ORF">DCHRY22_LOCUS14403</name>
</gene>